<dbReference type="EMBL" id="CP001700">
    <property type="protein sequence ID" value="ACU76231.1"/>
    <property type="molecule type" value="Genomic_DNA"/>
</dbReference>
<dbReference type="KEGG" id="cai:Caci_7405"/>
<name>C7Q9R2_CATAD</name>
<accession>C7Q9R2</accession>
<dbReference type="InParanoid" id="C7Q9R2"/>
<sequence>MNMKWIPRTAYSYDYQPTTPADYSFPAPTSP</sequence>
<reference evidence="1 2" key="1">
    <citation type="journal article" date="2009" name="Stand. Genomic Sci.">
        <title>Complete genome sequence of Catenulispora acidiphila type strain (ID 139908).</title>
        <authorList>
            <person name="Copeland A."/>
            <person name="Lapidus A."/>
            <person name="Glavina Del Rio T."/>
            <person name="Nolan M."/>
            <person name="Lucas S."/>
            <person name="Chen F."/>
            <person name="Tice H."/>
            <person name="Cheng J.F."/>
            <person name="Bruce D."/>
            <person name="Goodwin L."/>
            <person name="Pitluck S."/>
            <person name="Mikhailova N."/>
            <person name="Pati A."/>
            <person name="Ivanova N."/>
            <person name="Mavromatis K."/>
            <person name="Chen A."/>
            <person name="Palaniappan K."/>
            <person name="Chain P."/>
            <person name="Land M."/>
            <person name="Hauser L."/>
            <person name="Chang Y.J."/>
            <person name="Jeffries C.D."/>
            <person name="Chertkov O."/>
            <person name="Brettin T."/>
            <person name="Detter J.C."/>
            <person name="Han C."/>
            <person name="Ali Z."/>
            <person name="Tindall B.J."/>
            <person name="Goker M."/>
            <person name="Bristow J."/>
            <person name="Eisen J.A."/>
            <person name="Markowitz V."/>
            <person name="Hugenholtz P."/>
            <person name="Kyrpides N.C."/>
            <person name="Klenk H.P."/>
        </authorList>
    </citation>
    <scope>NUCLEOTIDE SEQUENCE [LARGE SCALE GENOMIC DNA]</scope>
    <source>
        <strain evidence="2">DSM 44928 / JCM 14897 / NBRC 102108 / NRRL B-24433 / ID139908</strain>
    </source>
</reference>
<dbReference type="AlphaFoldDB" id="C7Q9R2"/>
<proteinExistence type="predicted"/>
<dbReference type="Proteomes" id="UP000000851">
    <property type="component" value="Chromosome"/>
</dbReference>
<dbReference type="HOGENOM" id="CLU_3395717_0_0_11"/>
<keyword evidence="2" id="KW-1185">Reference proteome</keyword>
<evidence type="ECO:0000313" key="1">
    <source>
        <dbReference type="EMBL" id="ACU76231.1"/>
    </source>
</evidence>
<organism evidence="1 2">
    <name type="scientific">Catenulispora acidiphila (strain DSM 44928 / JCM 14897 / NBRC 102108 / NRRL B-24433 / ID139908)</name>
    <dbReference type="NCBI Taxonomy" id="479433"/>
    <lineage>
        <taxon>Bacteria</taxon>
        <taxon>Bacillati</taxon>
        <taxon>Actinomycetota</taxon>
        <taxon>Actinomycetes</taxon>
        <taxon>Catenulisporales</taxon>
        <taxon>Catenulisporaceae</taxon>
        <taxon>Catenulispora</taxon>
    </lineage>
</organism>
<evidence type="ECO:0000313" key="2">
    <source>
        <dbReference type="Proteomes" id="UP000000851"/>
    </source>
</evidence>
<protein>
    <submittedName>
        <fullName evidence="1">Uncharacterized protein</fullName>
    </submittedName>
</protein>
<gene>
    <name evidence="1" type="ordered locus">Caci_7405</name>
</gene>